<comment type="caution">
    <text evidence="2">The sequence shown here is derived from an EMBL/GenBank/DDBJ whole genome shotgun (WGS) entry which is preliminary data.</text>
</comment>
<dbReference type="Pfam" id="PF06355">
    <property type="entry name" value="Aegerolysin"/>
    <property type="match status" value="1"/>
</dbReference>
<evidence type="ECO:0000256" key="1">
    <source>
        <dbReference type="ARBA" id="ARBA00010795"/>
    </source>
</evidence>
<dbReference type="OrthoDB" id="2727348at2759"/>
<dbReference type="GO" id="GO:0019836">
    <property type="term" value="P:symbiont-mediated hemolysis of host erythrocyte"/>
    <property type="evidence" value="ECO:0007669"/>
    <property type="project" value="InterPro"/>
</dbReference>
<dbReference type="PIRSF" id="PIRSF007951">
    <property type="entry name" value="Hemolysin, aegerolysin type"/>
    <property type="match status" value="1"/>
</dbReference>
<dbReference type="Gene3D" id="2.60.270.50">
    <property type="match status" value="1"/>
</dbReference>
<keyword evidence="3" id="KW-1185">Reference proteome</keyword>
<dbReference type="AlphaFoldDB" id="A0A545VQ32"/>
<dbReference type="EMBL" id="SPUK01000017">
    <property type="protein sequence ID" value="TQV91902.1"/>
    <property type="molecule type" value="Genomic_DNA"/>
</dbReference>
<accession>A0A545VQ32</accession>
<name>A0A545VQ32_9HYPO</name>
<proteinExistence type="inferred from homology"/>
<organism evidence="2 3">
    <name type="scientific">Cordyceps javanica</name>
    <dbReference type="NCBI Taxonomy" id="43265"/>
    <lineage>
        <taxon>Eukaryota</taxon>
        <taxon>Fungi</taxon>
        <taxon>Dikarya</taxon>
        <taxon>Ascomycota</taxon>
        <taxon>Pezizomycotina</taxon>
        <taxon>Sordariomycetes</taxon>
        <taxon>Hypocreomycetidae</taxon>
        <taxon>Hypocreales</taxon>
        <taxon>Cordycipitaceae</taxon>
        <taxon>Cordyceps</taxon>
    </lineage>
</organism>
<dbReference type="STRING" id="43265.A0A545VQ32"/>
<sequence>MAYAQWVSVTIVNMVSSGAISVKDAQILWGKFYEGENKDNEIQPDQVNKTTVAPGTQVTVGASGRSDAAAGVEGRFNLYIGSQKICGVYFSCPWGNKWNDFRLEDYDPVNSAYSVVHSPINRDSGALGNVTLSVLLR</sequence>
<dbReference type="Proteomes" id="UP000315783">
    <property type="component" value="Unassembled WGS sequence"/>
</dbReference>
<reference evidence="2 3" key="1">
    <citation type="journal article" date="2019" name="Appl. Microbiol. Biotechnol.">
        <title>Genome sequence of Isaria javanica and comparative genome analysis insights into family S53 peptidase evolution in fungal entomopathogens.</title>
        <authorList>
            <person name="Lin R."/>
            <person name="Zhang X."/>
            <person name="Xin B."/>
            <person name="Zou M."/>
            <person name="Gao Y."/>
            <person name="Qin F."/>
            <person name="Hu Q."/>
            <person name="Xie B."/>
            <person name="Cheng X."/>
        </authorList>
    </citation>
    <scope>NUCLEOTIDE SEQUENCE [LARGE SCALE GENOMIC DNA]</scope>
    <source>
        <strain evidence="2 3">IJ1G</strain>
    </source>
</reference>
<evidence type="ECO:0000313" key="2">
    <source>
        <dbReference type="EMBL" id="TQV91902.1"/>
    </source>
</evidence>
<dbReference type="InterPro" id="IPR009413">
    <property type="entry name" value="Aegerolysin-typ"/>
</dbReference>
<comment type="similarity">
    <text evidence="1">Belongs to the aegerolysin family.</text>
</comment>
<evidence type="ECO:0000313" key="3">
    <source>
        <dbReference type="Proteomes" id="UP000315783"/>
    </source>
</evidence>
<protein>
    <submittedName>
        <fullName evidence="2">Aegerolysin</fullName>
    </submittedName>
</protein>
<gene>
    <name evidence="2" type="ORF">IF1G_09487</name>
</gene>